<organism evidence="2 3">
    <name type="scientific">Discostella pseudostelligera</name>
    <dbReference type="NCBI Taxonomy" id="259834"/>
    <lineage>
        <taxon>Eukaryota</taxon>
        <taxon>Sar</taxon>
        <taxon>Stramenopiles</taxon>
        <taxon>Ochrophyta</taxon>
        <taxon>Bacillariophyta</taxon>
        <taxon>Coscinodiscophyceae</taxon>
        <taxon>Thalassiosirophycidae</taxon>
        <taxon>Stephanodiscales</taxon>
        <taxon>Stephanodiscaceae</taxon>
        <taxon>Discostella</taxon>
    </lineage>
</organism>
<accession>A0ABD3MYU4</accession>
<proteinExistence type="predicted"/>
<dbReference type="EMBL" id="JALLBG020000058">
    <property type="protein sequence ID" value="KAL3769045.1"/>
    <property type="molecule type" value="Genomic_DNA"/>
</dbReference>
<evidence type="ECO:0008006" key="4">
    <source>
        <dbReference type="Google" id="ProtNLM"/>
    </source>
</evidence>
<gene>
    <name evidence="2" type="ORF">ACHAWU_008737</name>
</gene>
<evidence type="ECO:0000256" key="1">
    <source>
        <dbReference type="SAM" id="MobiDB-lite"/>
    </source>
</evidence>
<keyword evidence="3" id="KW-1185">Reference proteome</keyword>
<sequence length="329" mass="37684">MKSSSSMTDIEAGRSRAASRVRQKLRSDGVKWSPSGKMRAAFRPGNRILHRKPWNNRFMFDDDSFSSEYNGEFERCVSGKAIRKPSIPVFARKRTCFAERSNGEFVCRVEMPPPPCSTRTSIGLSPFDMTKVRAALTADCVGANREVELHKNEEAEIVLGESKRSQLNPMNCSGDIGSQFHQSRHFSELDEIMAHSMLVRIEEFLYTIELEEELLRRDFIEKRTARPEQDNELSSIHDEDRKGTTPRVLQECWPRIDEPLSTVPIERQDQITKFVRKRFECGAQGNKILPEQMSYSSAIEPIVESVIKEIASDFEYVISEIFHQVVSIV</sequence>
<dbReference type="AlphaFoldDB" id="A0ABD3MYU4"/>
<dbReference type="Proteomes" id="UP001530293">
    <property type="component" value="Unassembled WGS sequence"/>
</dbReference>
<name>A0ABD3MYU4_9STRA</name>
<protein>
    <recommendedName>
        <fullName evidence="4">DUF4378 domain-containing protein</fullName>
    </recommendedName>
</protein>
<comment type="caution">
    <text evidence="2">The sequence shown here is derived from an EMBL/GenBank/DDBJ whole genome shotgun (WGS) entry which is preliminary data.</text>
</comment>
<evidence type="ECO:0000313" key="2">
    <source>
        <dbReference type="EMBL" id="KAL3769045.1"/>
    </source>
</evidence>
<evidence type="ECO:0000313" key="3">
    <source>
        <dbReference type="Proteomes" id="UP001530293"/>
    </source>
</evidence>
<feature type="region of interest" description="Disordered" evidence="1">
    <location>
        <begin position="1"/>
        <end position="30"/>
    </location>
</feature>
<reference evidence="2 3" key="1">
    <citation type="submission" date="2024-10" db="EMBL/GenBank/DDBJ databases">
        <title>Updated reference genomes for cyclostephanoid diatoms.</title>
        <authorList>
            <person name="Roberts W.R."/>
            <person name="Alverson A.J."/>
        </authorList>
    </citation>
    <scope>NUCLEOTIDE SEQUENCE [LARGE SCALE GENOMIC DNA]</scope>
    <source>
        <strain evidence="2 3">AJA232-27</strain>
    </source>
</reference>